<dbReference type="Proteomes" id="UP000579281">
    <property type="component" value="Unassembled WGS sequence"/>
</dbReference>
<dbReference type="CDD" id="cd00090">
    <property type="entry name" value="HTH_ARSR"/>
    <property type="match status" value="1"/>
</dbReference>
<name>A0A841KPY8_9FIRM</name>
<dbReference type="GO" id="GO:0003677">
    <property type="term" value="F:DNA binding"/>
    <property type="evidence" value="ECO:0007669"/>
    <property type="project" value="UniProtKB-KW"/>
</dbReference>
<evidence type="ECO:0000256" key="2">
    <source>
        <dbReference type="ARBA" id="ARBA00023125"/>
    </source>
</evidence>
<organism evidence="5 6">
    <name type="scientific">Anaerosolibacter carboniphilus</name>
    <dbReference type="NCBI Taxonomy" id="1417629"/>
    <lineage>
        <taxon>Bacteria</taxon>
        <taxon>Bacillati</taxon>
        <taxon>Bacillota</taxon>
        <taxon>Clostridia</taxon>
        <taxon>Peptostreptococcales</taxon>
        <taxon>Thermotaleaceae</taxon>
        <taxon>Anaerosolibacter</taxon>
    </lineage>
</organism>
<evidence type="ECO:0000256" key="3">
    <source>
        <dbReference type="ARBA" id="ARBA00023163"/>
    </source>
</evidence>
<dbReference type="InterPro" id="IPR036390">
    <property type="entry name" value="WH_DNA-bd_sf"/>
</dbReference>
<evidence type="ECO:0000256" key="1">
    <source>
        <dbReference type="ARBA" id="ARBA00023015"/>
    </source>
</evidence>
<dbReference type="SMART" id="SM00347">
    <property type="entry name" value="HTH_MARR"/>
    <property type="match status" value="1"/>
</dbReference>
<dbReference type="EMBL" id="JACHEN010000001">
    <property type="protein sequence ID" value="MBB6214168.1"/>
    <property type="molecule type" value="Genomic_DNA"/>
</dbReference>
<dbReference type="InterPro" id="IPR036388">
    <property type="entry name" value="WH-like_DNA-bd_sf"/>
</dbReference>
<accession>A0A841KPY8</accession>
<keyword evidence="2 5" id="KW-0238">DNA-binding</keyword>
<dbReference type="AlphaFoldDB" id="A0A841KPY8"/>
<dbReference type="InterPro" id="IPR011991">
    <property type="entry name" value="ArsR-like_HTH"/>
</dbReference>
<dbReference type="InterPro" id="IPR000835">
    <property type="entry name" value="HTH_MarR-typ"/>
</dbReference>
<gene>
    <name evidence="5" type="ORF">HNQ80_000237</name>
</gene>
<comment type="caution">
    <text evidence="5">The sequence shown here is derived from an EMBL/GenBank/DDBJ whole genome shotgun (WGS) entry which is preliminary data.</text>
</comment>
<keyword evidence="6" id="KW-1185">Reference proteome</keyword>
<protein>
    <submittedName>
        <fullName evidence="5">DNA-binding MarR family transcriptional regulator</fullName>
    </submittedName>
</protein>
<sequence length="154" mass="17767">MVLDENKMDLRISVMKQLFVLHKKFMNTVLTVFADDEISRTEIMILMLLKKKEYRVTSLAKEIGIPASTLTGVIDRLINKGYVERYRSTEDRRAVIVGVGTRTKEKIEQVNEKIQSLAAATGHDLPDVWWEDLKQKLNEVEKIIKMLDEESTSI</sequence>
<evidence type="ECO:0000313" key="5">
    <source>
        <dbReference type="EMBL" id="MBB6214168.1"/>
    </source>
</evidence>
<keyword evidence="3" id="KW-0804">Transcription</keyword>
<dbReference type="RefSeq" id="WP_184307322.1">
    <property type="nucleotide sequence ID" value="NZ_JACHEN010000001.1"/>
</dbReference>
<dbReference type="SUPFAM" id="SSF46785">
    <property type="entry name" value="Winged helix' DNA-binding domain"/>
    <property type="match status" value="1"/>
</dbReference>
<evidence type="ECO:0000313" key="6">
    <source>
        <dbReference type="Proteomes" id="UP000579281"/>
    </source>
</evidence>
<dbReference type="Gene3D" id="1.10.10.10">
    <property type="entry name" value="Winged helix-like DNA-binding domain superfamily/Winged helix DNA-binding domain"/>
    <property type="match status" value="1"/>
</dbReference>
<dbReference type="PROSITE" id="PS50995">
    <property type="entry name" value="HTH_MARR_2"/>
    <property type="match status" value="1"/>
</dbReference>
<proteinExistence type="predicted"/>
<dbReference type="PANTHER" id="PTHR42756:SF1">
    <property type="entry name" value="TRANSCRIPTIONAL REPRESSOR OF EMRAB OPERON"/>
    <property type="match status" value="1"/>
</dbReference>
<feature type="domain" description="HTH marR-type" evidence="4">
    <location>
        <begin position="1"/>
        <end position="152"/>
    </location>
</feature>
<dbReference type="PANTHER" id="PTHR42756">
    <property type="entry name" value="TRANSCRIPTIONAL REGULATOR, MARR"/>
    <property type="match status" value="1"/>
</dbReference>
<evidence type="ECO:0000259" key="4">
    <source>
        <dbReference type="PROSITE" id="PS50995"/>
    </source>
</evidence>
<dbReference type="Pfam" id="PF01047">
    <property type="entry name" value="MarR"/>
    <property type="match status" value="1"/>
</dbReference>
<keyword evidence="1" id="KW-0805">Transcription regulation</keyword>
<dbReference type="GO" id="GO:0003700">
    <property type="term" value="F:DNA-binding transcription factor activity"/>
    <property type="evidence" value="ECO:0007669"/>
    <property type="project" value="InterPro"/>
</dbReference>
<reference evidence="5 6" key="1">
    <citation type="submission" date="2020-08" db="EMBL/GenBank/DDBJ databases">
        <title>Genomic Encyclopedia of Type Strains, Phase IV (KMG-IV): sequencing the most valuable type-strain genomes for metagenomic binning, comparative biology and taxonomic classification.</title>
        <authorList>
            <person name="Goeker M."/>
        </authorList>
    </citation>
    <scope>NUCLEOTIDE SEQUENCE [LARGE SCALE GENOMIC DNA]</scope>
    <source>
        <strain evidence="5 6">DSM 103526</strain>
    </source>
</reference>